<name>A0AAN0MCL4_9RHOB</name>
<keyword evidence="3" id="KW-1185">Reference proteome</keyword>
<dbReference type="AlphaFoldDB" id="A0AAN0MCL4"/>
<feature type="region of interest" description="Disordered" evidence="1">
    <location>
        <begin position="158"/>
        <end position="180"/>
    </location>
</feature>
<accession>A0AAN0MCL4</accession>
<protein>
    <submittedName>
        <fullName evidence="2">Uncharacterized protein</fullName>
    </submittedName>
</protein>
<dbReference type="EMBL" id="CP151767">
    <property type="protein sequence ID" value="WZU68859.1"/>
    <property type="molecule type" value="Genomic_DNA"/>
</dbReference>
<evidence type="ECO:0000313" key="3">
    <source>
        <dbReference type="Proteomes" id="UP001470809"/>
    </source>
</evidence>
<reference evidence="2" key="1">
    <citation type="submission" date="2024-04" db="EMBL/GenBank/DDBJ databases">
        <title>Phylogenomic analyses of a clade within the roseobacter group suggest taxonomic reassignments of species of the genera Aestuariivita, Citreicella, Loktanella, Nautella, Pelagibaca, Ruegeria, Thalassobius, Thiobacimonas and Tropicibacter, and the proposal o.</title>
        <authorList>
            <person name="Jeon C.O."/>
        </authorList>
    </citation>
    <scope>NUCLEOTIDE SEQUENCE</scope>
    <source>
        <strain evidence="2">SS1-5</strain>
    </source>
</reference>
<evidence type="ECO:0000313" key="2">
    <source>
        <dbReference type="EMBL" id="WZU68859.1"/>
    </source>
</evidence>
<dbReference type="Proteomes" id="UP001470809">
    <property type="component" value="Chromosome"/>
</dbReference>
<gene>
    <name evidence="2" type="ORF">AABB31_08340</name>
</gene>
<evidence type="ECO:0000256" key="1">
    <source>
        <dbReference type="SAM" id="MobiDB-lite"/>
    </source>
</evidence>
<proteinExistence type="predicted"/>
<organism evidence="2 3">
    <name type="scientific">Yoonia rhodophyticola</name>
    <dbReference type="NCBI Taxonomy" id="3137370"/>
    <lineage>
        <taxon>Bacteria</taxon>
        <taxon>Pseudomonadati</taxon>
        <taxon>Pseudomonadota</taxon>
        <taxon>Alphaproteobacteria</taxon>
        <taxon>Rhodobacterales</taxon>
        <taxon>Paracoccaceae</taxon>
        <taxon>Yoonia</taxon>
    </lineage>
</organism>
<sequence length="180" mass="19696">MAGAKLMALDAETVIDLAPAGQFGLIDRYLPDPYRRALNNDGDALASLTRTMRGTLRRAGAEIEAVQRSRALAFFNDLTDGRLLGALHDQAPWPEDDVPTFRDRLTRVAGLAMRGAATSDRLLNLAAIACGAAPDTHIGRQPDPAGNRFQLCHHPAGTRQYNRNNQFHGHHRRGPDPPLF</sequence>